<dbReference type="STRING" id="185761.SAMN05660282_00852"/>
<evidence type="ECO:0000256" key="3">
    <source>
        <dbReference type="RuleBase" id="RU361235"/>
    </source>
</evidence>
<sequence>MKNDDSKNSAEATEVSLADSLIMDDEAKLAKKLRKTEKKKKKSKKKAAKGEEKPLKKKLRSVAERAKEEEREAERKRLRKEKKTAKSAEKEEKKKVRRAAALVDKQEKLAAQGQRNRWNPYPGRMWGRDSEEKPAQAQVDSDFNWEATSAEEVVETGYGKLSGLVDRERGIRSYRGIPFGALSGHTRFRAPRQVAAWSGVRECTTYGKVAPQPTYSFNDAVLGEENCLTLDIVRPDDADVLPVVVYFHGGSFITGSSHDPMLRGFDFARSADCVYVSINFRLGALGFLDLRSLGDDCVANPALYDQLLALRWVKENISAFGGDPNQVTLMGESAGANSVITLMSCPAAHGLFHRVIVQSAPAAIVHSITQSTFWARELLYRMALPATAGLKELREAPYEDVVRAGQAMMWRTREIIHLNSCYGPAVDGAMVPDHPLDSFAAANQAKVPMLMGTNADELSFSKAFYLRTAARNRAAQRLLRAFDPDNADTVLAAYGDATSRADFSQLVSDSFFWAPSITLAARHAAVAPTWMYRFDYAPSPLKRLRLGAIHALELSAVFGTPSASKTKALSRPGDAEAIGELTSLIQRYWRNFIHHGDPGVEWPHYEPYPDSRPPRATMVFDEHPRVVYDPQSLRRRAWESYDMREWGVGRPELMEELGLGDQ</sequence>
<dbReference type="SUPFAM" id="SSF53474">
    <property type="entry name" value="alpha/beta-Hydrolases"/>
    <property type="match status" value="1"/>
</dbReference>
<organism evidence="6 7">
    <name type="scientific">Corynebacterium spheniscorum</name>
    <dbReference type="NCBI Taxonomy" id="185761"/>
    <lineage>
        <taxon>Bacteria</taxon>
        <taxon>Bacillati</taxon>
        <taxon>Actinomycetota</taxon>
        <taxon>Actinomycetes</taxon>
        <taxon>Mycobacteriales</taxon>
        <taxon>Corynebacteriaceae</taxon>
        <taxon>Corynebacterium</taxon>
    </lineage>
</organism>
<dbReference type="AlphaFoldDB" id="A0A1I2RRE3"/>
<keyword evidence="2 3" id="KW-0378">Hydrolase</keyword>
<dbReference type="PROSITE" id="PS00122">
    <property type="entry name" value="CARBOXYLESTERASE_B_1"/>
    <property type="match status" value="1"/>
</dbReference>
<keyword evidence="7" id="KW-1185">Reference proteome</keyword>
<protein>
    <recommendedName>
        <fullName evidence="3">Carboxylic ester hydrolase</fullName>
        <ecNumber evidence="3">3.1.1.-</ecNumber>
    </recommendedName>
</protein>
<dbReference type="InterPro" id="IPR029058">
    <property type="entry name" value="AB_hydrolase_fold"/>
</dbReference>
<dbReference type="EMBL" id="FOPJ01000004">
    <property type="protein sequence ID" value="SFG43078.1"/>
    <property type="molecule type" value="Genomic_DNA"/>
</dbReference>
<reference evidence="6 7" key="1">
    <citation type="submission" date="2016-10" db="EMBL/GenBank/DDBJ databases">
        <authorList>
            <person name="de Groot N.N."/>
        </authorList>
    </citation>
    <scope>NUCLEOTIDE SEQUENCE [LARGE SCALE GENOMIC DNA]</scope>
    <source>
        <strain>J11</strain>
        <strain evidence="7">PG 39</strain>
    </source>
</reference>
<evidence type="ECO:0000256" key="4">
    <source>
        <dbReference type="SAM" id="MobiDB-lite"/>
    </source>
</evidence>
<dbReference type="GO" id="GO:0016787">
    <property type="term" value="F:hydrolase activity"/>
    <property type="evidence" value="ECO:0007669"/>
    <property type="project" value="UniProtKB-KW"/>
</dbReference>
<evidence type="ECO:0000313" key="6">
    <source>
        <dbReference type="EMBL" id="SFG43078.1"/>
    </source>
</evidence>
<gene>
    <name evidence="6" type="ORF">SAMN05660282_00852</name>
</gene>
<dbReference type="RefSeq" id="WP_223845826.1">
    <property type="nucleotide sequence ID" value="NZ_FOPJ01000004.1"/>
</dbReference>
<feature type="compositionally biased region" description="Basic and acidic residues" evidence="4">
    <location>
        <begin position="84"/>
        <end position="94"/>
    </location>
</feature>
<dbReference type="InterPro" id="IPR050309">
    <property type="entry name" value="Type-B_Carboxylest/Lipase"/>
</dbReference>
<accession>A0A1I2RRE3</accession>
<proteinExistence type="inferred from homology"/>
<evidence type="ECO:0000256" key="2">
    <source>
        <dbReference type="ARBA" id="ARBA00022801"/>
    </source>
</evidence>
<feature type="domain" description="Carboxylesterase type B" evidence="5">
    <location>
        <begin position="151"/>
        <end position="608"/>
    </location>
</feature>
<comment type="similarity">
    <text evidence="1 3">Belongs to the type-B carboxylesterase/lipase family.</text>
</comment>
<feature type="compositionally biased region" description="Basic and acidic residues" evidence="4">
    <location>
        <begin position="61"/>
        <end position="75"/>
    </location>
</feature>
<dbReference type="Pfam" id="PF00135">
    <property type="entry name" value="COesterase"/>
    <property type="match status" value="1"/>
</dbReference>
<evidence type="ECO:0000259" key="5">
    <source>
        <dbReference type="Pfam" id="PF00135"/>
    </source>
</evidence>
<dbReference type="PANTHER" id="PTHR11559">
    <property type="entry name" value="CARBOXYLESTERASE"/>
    <property type="match status" value="1"/>
</dbReference>
<dbReference type="EC" id="3.1.1.-" evidence="3"/>
<evidence type="ECO:0000313" key="7">
    <source>
        <dbReference type="Proteomes" id="UP000199065"/>
    </source>
</evidence>
<name>A0A1I2RRE3_9CORY</name>
<dbReference type="InterPro" id="IPR019826">
    <property type="entry name" value="Carboxylesterase_B_AS"/>
</dbReference>
<feature type="region of interest" description="Disordered" evidence="4">
    <location>
        <begin position="32"/>
        <end position="100"/>
    </location>
</feature>
<dbReference type="InterPro" id="IPR002018">
    <property type="entry name" value="CarbesteraseB"/>
</dbReference>
<feature type="compositionally biased region" description="Basic residues" evidence="4">
    <location>
        <begin position="32"/>
        <end position="47"/>
    </location>
</feature>
<dbReference type="Proteomes" id="UP000199065">
    <property type="component" value="Unassembled WGS sequence"/>
</dbReference>
<dbReference type="Gene3D" id="3.40.50.1820">
    <property type="entry name" value="alpha/beta hydrolase"/>
    <property type="match status" value="1"/>
</dbReference>
<evidence type="ECO:0000256" key="1">
    <source>
        <dbReference type="ARBA" id="ARBA00005964"/>
    </source>
</evidence>